<evidence type="ECO:0000256" key="1">
    <source>
        <dbReference type="ARBA" id="ARBA00004141"/>
    </source>
</evidence>
<name>A0ABU3GT14_9SPHI</name>
<organism evidence="6 7">
    <name type="scientific">Mucilaginibacter terrae</name>
    <dbReference type="NCBI Taxonomy" id="1955052"/>
    <lineage>
        <taxon>Bacteria</taxon>
        <taxon>Pseudomonadati</taxon>
        <taxon>Bacteroidota</taxon>
        <taxon>Sphingobacteriia</taxon>
        <taxon>Sphingobacteriales</taxon>
        <taxon>Sphingobacteriaceae</taxon>
        <taxon>Mucilaginibacter</taxon>
    </lineage>
</organism>
<dbReference type="Pfam" id="PF00902">
    <property type="entry name" value="TatC"/>
    <property type="match status" value="1"/>
</dbReference>
<dbReference type="RefSeq" id="WP_311949603.1">
    <property type="nucleotide sequence ID" value="NZ_JAVLVU010000001.1"/>
</dbReference>
<dbReference type="Proteomes" id="UP001258315">
    <property type="component" value="Unassembled WGS sequence"/>
</dbReference>
<feature type="transmembrane region" description="Helical" evidence="5">
    <location>
        <begin position="146"/>
        <end position="165"/>
    </location>
</feature>
<protein>
    <recommendedName>
        <fullName evidence="5">Sec-independent protein translocase protein TatC</fullName>
    </recommendedName>
</protein>
<proteinExistence type="inferred from homology"/>
<feature type="transmembrane region" description="Helical" evidence="5">
    <location>
        <begin position="34"/>
        <end position="52"/>
    </location>
</feature>
<sequence length="290" mass="32652">MSDNKLVEAIKEKSKELDVEMSFFDHIEVLRWHLIRSAIAILIFTGLAFYFYDFIFDKVIMGPMRSDFWFYRMMCKLADALNRPGLCVKAIQGKIINTEMAGQFTMQINSCFITGLVLGAPYLLWEIWRFIKPALHENEAKAASGFVFYATALFIMGIMFGYFIIAPESISFLAGYKVSNIIENTFTIDSYLSSVTTLTLATGLVFQLPMIVYILSSIGMLTPAFMRNGRRYAIVGILIISAVITPTPDILTMCIVSVPLFVLYEVGIVVAGRVEKIKLKKANKLMKTGN</sequence>
<gene>
    <name evidence="5" type="primary">tatC</name>
    <name evidence="6" type="ORF">QE417_001988</name>
</gene>
<comment type="subcellular location">
    <subcellularLocation>
        <location evidence="5">Cell membrane</location>
        <topology evidence="5">Multi-pass membrane protein</topology>
    </subcellularLocation>
    <subcellularLocation>
        <location evidence="1">Membrane</location>
        <topology evidence="1">Multi-pass membrane protein</topology>
    </subcellularLocation>
</comment>
<evidence type="ECO:0000313" key="6">
    <source>
        <dbReference type="EMBL" id="MDT3402916.1"/>
    </source>
</evidence>
<dbReference type="PANTHER" id="PTHR30371:SF0">
    <property type="entry name" value="SEC-INDEPENDENT PROTEIN TRANSLOCASE PROTEIN TATC, CHLOROPLASTIC-RELATED"/>
    <property type="match status" value="1"/>
</dbReference>
<dbReference type="PANTHER" id="PTHR30371">
    <property type="entry name" value="SEC-INDEPENDENT PROTEIN TRANSLOCASE PROTEIN TATC"/>
    <property type="match status" value="1"/>
</dbReference>
<evidence type="ECO:0000313" key="7">
    <source>
        <dbReference type="Proteomes" id="UP001258315"/>
    </source>
</evidence>
<evidence type="ECO:0000256" key="2">
    <source>
        <dbReference type="ARBA" id="ARBA00022692"/>
    </source>
</evidence>
<dbReference type="EMBL" id="JAVLVU010000001">
    <property type="protein sequence ID" value="MDT3402916.1"/>
    <property type="molecule type" value="Genomic_DNA"/>
</dbReference>
<keyword evidence="4 5" id="KW-0472">Membrane</keyword>
<dbReference type="HAMAP" id="MF_00902">
    <property type="entry name" value="TatC"/>
    <property type="match status" value="1"/>
</dbReference>
<dbReference type="PRINTS" id="PR01840">
    <property type="entry name" value="TATCFAMILY"/>
</dbReference>
<keyword evidence="5" id="KW-0813">Transport</keyword>
<comment type="similarity">
    <text evidence="5">Belongs to the TatC family.</text>
</comment>
<keyword evidence="3 5" id="KW-1133">Transmembrane helix</keyword>
<keyword evidence="5" id="KW-0811">Translocation</keyword>
<evidence type="ECO:0000256" key="3">
    <source>
        <dbReference type="ARBA" id="ARBA00022989"/>
    </source>
</evidence>
<dbReference type="NCBIfam" id="TIGR00945">
    <property type="entry name" value="tatC"/>
    <property type="match status" value="1"/>
</dbReference>
<keyword evidence="5" id="KW-1003">Cell membrane</keyword>
<keyword evidence="2 5" id="KW-0812">Transmembrane</keyword>
<feature type="transmembrane region" description="Helical" evidence="5">
    <location>
        <begin position="250"/>
        <end position="271"/>
    </location>
</feature>
<feature type="transmembrane region" description="Helical" evidence="5">
    <location>
        <begin position="195"/>
        <end position="216"/>
    </location>
</feature>
<evidence type="ECO:0000256" key="5">
    <source>
        <dbReference type="HAMAP-Rule" id="MF_00902"/>
    </source>
</evidence>
<feature type="transmembrane region" description="Helical" evidence="5">
    <location>
        <begin position="228"/>
        <end position="244"/>
    </location>
</feature>
<reference evidence="7" key="1">
    <citation type="submission" date="2023-07" db="EMBL/GenBank/DDBJ databases">
        <title>Functional and genomic diversity of the sorghum phyllosphere microbiome.</title>
        <authorList>
            <person name="Shade A."/>
        </authorList>
    </citation>
    <scope>NUCLEOTIDE SEQUENCE [LARGE SCALE GENOMIC DNA]</scope>
    <source>
        <strain evidence="7">SORGH_AS_0422</strain>
    </source>
</reference>
<evidence type="ECO:0000256" key="4">
    <source>
        <dbReference type="ARBA" id="ARBA00023136"/>
    </source>
</evidence>
<keyword evidence="7" id="KW-1185">Reference proteome</keyword>
<keyword evidence="5" id="KW-0653">Protein transport</keyword>
<comment type="function">
    <text evidence="5">Part of the twin-arginine translocation (Tat) system that transports large folded proteins containing a characteristic twin-arginine motif in their signal peptide across membranes.</text>
</comment>
<accession>A0ABU3GT14</accession>
<comment type="caution">
    <text evidence="6">The sequence shown here is derived from an EMBL/GenBank/DDBJ whole genome shotgun (WGS) entry which is preliminary data.</text>
</comment>
<feature type="transmembrane region" description="Helical" evidence="5">
    <location>
        <begin position="104"/>
        <end position="125"/>
    </location>
</feature>
<dbReference type="InterPro" id="IPR002033">
    <property type="entry name" value="TatC"/>
</dbReference>
<comment type="subunit">
    <text evidence="5">Forms a complex with TatA.</text>
</comment>